<reference evidence="2" key="2">
    <citation type="submission" date="2021-04" db="EMBL/GenBank/DDBJ databases">
        <authorList>
            <person name="Gilroy R."/>
        </authorList>
    </citation>
    <scope>NUCLEOTIDE SEQUENCE</scope>
    <source>
        <strain evidence="2">1068</strain>
    </source>
</reference>
<dbReference type="EMBL" id="DXBG01000231">
    <property type="protein sequence ID" value="HIZ66184.1"/>
    <property type="molecule type" value="Genomic_DNA"/>
</dbReference>
<evidence type="ECO:0000313" key="2">
    <source>
        <dbReference type="EMBL" id="HIZ66184.1"/>
    </source>
</evidence>
<evidence type="ECO:0000256" key="1">
    <source>
        <dbReference type="SAM" id="Phobius"/>
    </source>
</evidence>
<reference evidence="2" key="1">
    <citation type="journal article" date="2021" name="PeerJ">
        <title>Extensive microbial diversity within the chicken gut microbiome revealed by metagenomics and culture.</title>
        <authorList>
            <person name="Gilroy R."/>
            <person name="Ravi A."/>
            <person name="Getino M."/>
            <person name="Pursley I."/>
            <person name="Horton D.L."/>
            <person name="Alikhan N.F."/>
            <person name="Baker D."/>
            <person name="Gharbi K."/>
            <person name="Hall N."/>
            <person name="Watson M."/>
            <person name="Adriaenssens E.M."/>
            <person name="Foster-Nyarko E."/>
            <person name="Jarju S."/>
            <person name="Secka A."/>
            <person name="Antonio M."/>
            <person name="Oren A."/>
            <person name="Chaudhuri R.R."/>
            <person name="La Ragione R."/>
            <person name="Hildebrand F."/>
            <person name="Pallen M.J."/>
        </authorList>
    </citation>
    <scope>NUCLEOTIDE SEQUENCE</scope>
    <source>
        <strain evidence="2">1068</strain>
    </source>
</reference>
<keyword evidence="1" id="KW-0472">Membrane</keyword>
<dbReference type="AlphaFoldDB" id="A0A9D2FRS7"/>
<keyword evidence="1" id="KW-0812">Transmembrane</keyword>
<name>A0A9D2FRS7_9FIRM</name>
<accession>A0A9D2FRS7</accession>
<comment type="caution">
    <text evidence="2">The sequence shown here is derived from an EMBL/GenBank/DDBJ whole genome shotgun (WGS) entry which is preliminary data.</text>
</comment>
<gene>
    <name evidence="2" type="ORF">H9809_09850</name>
</gene>
<keyword evidence="1" id="KW-1133">Transmembrane helix</keyword>
<organism evidence="2 3">
    <name type="scientific">Candidatus Blautia pullicola</name>
    <dbReference type="NCBI Taxonomy" id="2838498"/>
    <lineage>
        <taxon>Bacteria</taxon>
        <taxon>Bacillati</taxon>
        <taxon>Bacillota</taxon>
        <taxon>Clostridia</taxon>
        <taxon>Lachnospirales</taxon>
        <taxon>Lachnospiraceae</taxon>
        <taxon>Blautia</taxon>
    </lineage>
</organism>
<feature type="transmembrane region" description="Helical" evidence="1">
    <location>
        <begin position="6"/>
        <end position="29"/>
    </location>
</feature>
<protein>
    <submittedName>
        <fullName evidence="2">Uncharacterized protein</fullName>
    </submittedName>
</protein>
<proteinExistence type="predicted"/>
<dbReference type="Proteomes" id="UP000824056">
    <property type="component" value="Unassembled WGS sequence"/>
</dbReference>
<evidence type="ECO:0000313" key="3">
    <source>
        <dbReference type="Proteomes" id="UP000824056"/>
    </source>
</evidence>
<sequence length="189" mass="21812">MRVTGKKAWIIGGLCVILLLCLYVMLLLLPVKRALRNYDTEWLENQKEELLLKKAKQSRMEEVLSQKEGEEKGILADYNNLQMEIQELHTILAPALSYHMSFEEPARDQGLVRRDVWLDFTVESYGKAGKILEQLQQGRYRCILKEVELSVREGGFYQGGALEGNVLLTFYEHMEEQTREEDTAALEGE</sequence>